<dbReference type="Pfam" id="PF07081">
    <property type="entry name" value="DUF1349"/>
    <property type="match status" value="1"/>
</dbReference>
<dbReference type="EMBL" id="BONZ01000009">
    <property type="protein sequence ID" value="GIH12680.1"/>
    <property type="molecule type" value="Genomic_DNA"/>
</dbReference>
<dbReference type="PANTHER" id="PTHR35332:SF2">
    <property type="entry name" value="REGULATION OF ENOLASE PROTEIN 1"/>
    <property type="match status" value="1"/>
</dbReference>
<comment type="caution">
    <text evidence="1">The sequence shown here is derived from an EMBL/GenBank/DDBJ whole genome shotgun (WGS) entry which is preliminary data.</text>
</comment>
<keyword evidence="2" id="KW-1185">Reference proteome</keyword>
<protein>
    <recommendedName>
        <fullName evidence="3">DUF1349 domain-containing protein</fullName>
    </recommendedName>
</protein>
<dbReference type="Proteomes" id="UP000642748">
    <property type="component" value="Unassembled WGS sequence"/>
</dbReference>
<accession>A0A8J3QMZ1</accession>
<dbReference type="InterPro" id="IPR013320">
    <property type="entry name" value="ConA-like_dom_sf"/>
</dbReference>
<name>A0A8J3QMZ1_9ACTN</name>
<dbReference type="AlphaFoldDB" id="A0A8J3QMZ1"/>
<gene>
    <name evidence="1" type="ORF">Raf01_08520</name>
</gene>
<organism evidence="1 2">
    <name type="scientific">Rugosimonospora africana</name>
    <dbReference type="NCBI Taxonomy" id="556532"/>
    <lineage>
        <taxon>Bacteria</taxon>
        <taxon>Bacillati</taxon>
        <taxon>Actinomycetota</taxon>
        <taxon>Actinomycetes</taxon>
        <taxon>Micromonosporales</taxon>
        <taxon>Micromonosporaceae</taxon>
        <taxon>Rugosimonospora</taxon>
    </lineage>
</organism>
<dbReference type="SUPFAM" id="SSF49899">
    <property type="entry name" value="Concanavalin A-like lectins/glucanases"/>
    <property type="match status" value="1"/>
</dbReference>
<evidence type="ECO:0000313" key="1">
    <source>
        <dbReference type="EMBL" id="GIH12680.1"/>
    </source>
</evidence>
<dbReference type="RefSeq" id="WP_203916390.1">
    <property type="nucleotide sequence ID" value="NZ_BONZ01000009.1"/>
</dbReference>
<evidence type="ECO:0008006" key="3">
    <source>
        <dbReference type="Google" id="ProtNLM"/>
    </source>
</evidence>
<dbReference type="InterPro" id="IPR009784">
    <property type="entry name" value="DUF1349"/>
</dbReference>
<sequence>MDDTIALAGLPMSLRWEALPTGWSPEPLRIEAGPGTDLFVDPAGDATYLNAPRLLGTPPEGDFQLAATVSVDFAETFDAGVLLLWADEQHWAKLCFELSPQGEPMVVTVVTRGPSDDANAFLVDGDKVRLRISRIGTAFAFHASVPPASGSGAARWSFVRYFDLGASAVRIGFEAQSPTGKGSAATFEDIRFVPERLSDLRDGS</sequence>
<dbReference type="PANTHER" id="PTHR35332">
    <property type="entry name" value="REGULATION OF ENOLASE PROTEIN 1"/>
    <property type="match status" value="1"/>
</dbReference>
<reference evidence="1" key="1">
    <citation type="submission" date="2021-01" db="EMBL/GenBank/DDBJ databases">
        <title>Whole genome shotgun sequence of Rugosimonospora africana NBRC 104875.</title>
        <authorList>
            <person name="Komaki H."/>
            <person name="Tamura T."/>
        </authorList>
    </citation>
    <scope>NUCLEOTIDE SEQUENCE</scope>
    <source>
        <strain evidence="1">NBRC 104875</strain>
    </source>
</reference>
<dbReference type="Gene3D" id="2.60.120.200">
    <property type="match status" value="1"/>
</dbReference>
<proteinExistence type="predicted"/>
<evidence type="ECO:0000313" key="2">
    <source>
        <dbReference type="Proteomes" id="UP000642748"/>
    </source>
</evidence>